<accession>A0A955LVI5</accession>
<sequence length="185" mass="21168">MKIILIKHGKTDFNDQGKRQGSTDLSLNDRGIKEITILKEEFDDTIFDVIFSSPLKRALETAQILFPKQNIVKNDLLREYDFGELEGVRFSEPLEKFPENAVEEYNGKTFLIPNRGETFEHVAHRVQRFLQLIVHGFGPDTTIGIVTHATIIEIMQALIQGKQWSDCLGENTYMQGYLEIEVPIA</sequence>
<reference evidence="3" key="2">
    <citation type="journal article" date="2021" name="Microbiome">
        <title>Successional dynamics and alternative stable states in a saline activated sludge microbial community over 9 years.</title>
        <authorList>
            <person name="Wang Y."/>
            <person name="Ye J."/>
            <person name="Ju F."/>
            <person name="Liu L."/>
            <person name="Boyd J.A."/>
            <person name="Deng Y."/>
            <person name="Parks D.H."/>
            <person name="Jiang X."/>
            <person name="Yin X."/>
            <person name="Woodcroft B.J."/>
            <person name="Tyson G.W."/>
            <person name="Hugenholtz P."/>
            <person name="Polz M.F."/>
            <person name="Zhang T."/>
        </authorList>
    </citation>
    <scope>NUCLEOTIDE SEQUENCE</scope>
    <source>
        <strain evidence="3">HKST-UBA02</strain>
    </source>
</reference>
<protein>
    <submittedName>
        <fullName evidence="3">Histidine phosphatase family protein</fullName>
    </submittedName>
</protein>
<evidence type="ECO:0000256" key="1">
    <source>
        <dbReference type="PIRSR" id="PIRSR613078-1"/>
    </source>
</evidence>
<dbReference type="AlphaFoldDB" id="A0A955LVI5"/>
<proteinExistence type="predicted"/>
<dbReference type="GO" id="GO:0005737">
    <property type="term" value="C:cytoplasm"/>
    <property type="evidence" value="ECO:0007669"/>
    <property type="project" value="TreeGrafter"/>
</dbReference>
<evidence type="ECO:0000256" key="2">
    <source>
        <dbReference type="PIRSR" id="PIRSR613078-2"/>
    </source>
</evidence>
<dbReference type="EMBL" id="JAGQKY010000015">
    <property type="protein sequence ID" value="MCA9397310.1"/>
    <property type="molecule type" value="Genomic_DNA"/>
</dbReference>
<dbReference type="InterPro" id="IPR050275">
    <property type="entry name" value="PGM_Phosphatase"/>
</dbReference>
<organism evidence="3 4">
    <name type="scientific">candidate division WWE3 bacterium</name>
    <dbReference type="NCBI Taxonomy" id="2053526"/>
    <lineage>
        <taxon>Bacteria</taxon>
        <taxon>Katanobacteria</taxon>
    </lineage>
</organism>
<evidence type="ECO:0000313" key="4">
    <source>
        <dbReference type="Proteomes" id="UP000699691"/>
    </source>
</evidence>
<feature type="binding site" evidence="2">
    <location>
        <position position="57"/>
    </location>
    <ligand>
        <name>substrate</name>
    </ligand>
</feature>
<dbReference type="InterPro" id="IPR029033">
    <property type="entry name" value="His_PPase_superfam"/>
</dbReference>
<evidence type="ECO:0000313" key="3">
    <source>
        <dbReference type="EMBL" id="MCA9397310.1"/>
    </source>
</evidence>
<reference evidence="3" key="1">
    <citation type="submission" date="2020-04" db="EMBL/GenBank/DDBJ databases">
        <authorList>
            <person name="Zhang T."/>
        </authorList>
    </citation>
    <scope>NUCLEOTIDE SEQUENCE</scope>
    <source>
        <strain evidence="3">HKST-UBA02</strain>
    </source>
</reference>
<gene>
    <name evidence="3" type="ORF">KC573_00635</name>
</gene>
<comment type="caution">
    <text evidence="3">The sequence shown here is derived from an EMBL/GenBank/DDBJ whole genome shotgun (WGS) entry which is preliminary data.</text>
</comment>
<dbReference type="SMART" id="SM00855">
    <property type="entry name" value="PGAM"/>
    <property type="match status" value="1"/>
</dbReference>
<dbReference type="Pfam" id="PF00300">
    <property type="entry name" value="His_Phos_1"/>
    <property type="match status" value="1"/>
</dbReference>
<dbReference type="SUPFAM" id="SSF53254">
    <property type="entry name" value="Phosphoglycerate mutase-like"/>
    <property type="match status" value="1"/>
</dbReference>
<dbReference type="Gene3D" id="3.40.50.1240">
    <property type="entry name" value="Phosphoglycerate mutase-like"/>
    <property type="match status" value="1"/>
</dbReference>
<dbReference type="PANTHER" id="PTHR48100:SF1">
    <property type="entry name" value="HISTIDINE PHOSPHATASE FAMILY PROTEIN-RELATED"/>
    <property type="match status" value="1"/>
</dbReference>
<dbReference type="CDD" id="cd07067">
    <property type="entry name" value="HP_PGM_like"/>
    <property type="match status" value="1"/>
</dbReference>
<dbReference type="PANTHER" id="PTHR48100">
    <property type="entry name" value="BROAD-SPECIFICITY PHOSPHATASE YOR283W-RELATED"/>
    <property type="match status" value="1"/>
</dbReference>
<dbReference type="InterPro" id="IPR013078">
    <property type="entry name" value="His_Pase_superF_clade-1"/>
</dbReference>
<dbReference type="Proteomes" id="UP000699691">
    <property type="component" value="Unassembled WGS sequence"/>
</dbReference>
<feature type="active site" description="Tele-phosphohistidine intermediate" evidence="1">
    <location>
        <position position="8"/>
    </location>
</feature>
<feature type="active site" description="Proton donor/acceptor" evidence="1">
    <location>
        <position position="79"/>
    </location>
</feature>
<dbReference type="GO" id="GO:0016791">
    <property type="term" value="F:phosphatase activity"/>
    <property type="evidence" value="ECO:0007669"/>
    <property type="project" value="TreeGrafter"/>
</dbReference>
<name>A0A955LVI5_UNCKA</name>